<gene>
    <name evidence="8" type="ORF">DQ403_20110</name>
</gene>
<dbReference type="PROSITE" id="PS50991">
    <property type="entry name" value="PYR_CT"/>
    <property type="match status" value="1"/>
</dbReference>
<dbReference type="CDD" id="cd07944">
    <property type="entry name" value="DRE_TIM_HOA_like"/>
    <property type="match status" value="1"/>
</dbReference>
<proteinExistence type="inferred from homology"/>
<dbReference type="RefSeq" id="WP_128121682.1">
    <property type="nucleotide sequence ID" value="NZ_QNTV01000022.1"/>
</dbReference>
<name>A0A365PPV4_9GAMM</name>
<organism evidence="8 9">
    <name type="scientific">Stutzerimonas zhaodongensis</name>
    <dbReference type="NCBI Taxonomy" id="1176257"/>
    <lineage>
        <taxon>Bacteria</taxon>
        <taxon>Pseudomonadati</taxon>
        <taxon>Pseudomonadota</taxon>
        <taxon>Gammaproteobacteria</taxon>
        <taxon>Pseudomonadales</taxon>
        <taxon>Pseudomonadaceae</taxon>
        <taxon>Stutzerimonas</taxon>
    </lineage>
</organism>
<dbReference type="SUPFAM" id="SSF51569">
    <property type="entry name" value="Aldolase"/>
    <property type="match status" value="1"/>
</dbReference>
<evidence type="ECO:0000313" key="8">
    <source>
        <dbReference type="EMBL" id="RBA52972.1"/>
    </source>
</evidence>
<evidence type="ECO:0000256" key="2">
    <source>
        <dbReference type="ARBA" id="ARBA00006154"/>
    </source>
</evidence>
<evidence type="ECO:0000256" key="1">
    <source>
        <dbReference type="ARBA" id="ARBA00003050"/>
    </source>
</evidence>
<feature type="domain" description="Pyruvate carboxyltransferase" evidence="7">
    <location>
        <begin position="6"/>
        <end position="266"/>
    </location>
</feature>
<comment type="similarity">
    <text evidence="2">Belongs to the alpha-IPM synthase/homocitrate synthase family.</text>
</comment>
<dbReference type="InterPro" id="IPR000891">
    <property type="entry name" value="PYR_CT"/>
</dbReference>
<dbReference type="EMBL" id="QNTV01000022">
    <property type="protein sequence ID" value="RBA52972.1"/>
    <property type="molecule type" value="Genomic_DNA"/>
</dbReference>
<dbReference type="GO" id="GO:0004410">
    <property type="term" value="F:homocitrate synthase activity"/>
    <property type="evidence" value="ECO:0007669"/>
    <property type="project" value="UniProtKB-EC"/>
</dbReference>
<sequence length="537" mass="58876">MIDRCTLLLDCTLRDGGYYNNWDFDEALVQDYLLAMAAISVDYVELGFRGFSAPGFRGAFAYTTDSFLRSLDIPHGLKIGVMVNASELLGYAEGLLSALNRLFVSADQSPVRLVRLACHVHEFEAALPACDWLHQQGYVVGINLMQIADRDPAEIEQLARLAQAYSLDVLYFADSMGSLSPDQTSGVIEALRRGWKGPLGIHTHDNCGMALANTLRAINDGVSWVDSTVTGMGRGPGNVRTEYVVIELMEKRGGPVNVAPLFNLISRHLQPLQQRHGWGTNPYYFLAGVYGIHPTYIQEMLADLRYAEEDLLVVIDFLKNQGGKKFNPGTLESARHFYSGEPQGSWSPKDLIAGREVLLLGSGPGVDRHRQGLEDYIRRAKPFVIALNTQSDIASELIDVRAACHPFRLMADCREHVKLPQPLITPAHMLPAEVRAALDGKVMLDYGIAVQAATFEFAEQHCILPTSLVAAYALAVAASGGAIRILLAGFDGYSADDPRTLEVNQLLEAFQQVAGAPELLAVTPSRYQIPRGSIYAL</sequence>
<accession>A0A365PPV4</accession>
<comment type="function">
    <text evidence="1">This protein is a Fe-Mo-cofactor biosynthetic component.</text>
</comment>
<dbReference type="AlphaFoldDB" id="A0A365PPV4"/>
<comment type="catalytic activity">
    <reaction evidence="6">
        <text>acetyl-CoA + 2-oxoglutarate + H2O = (2R)-homocitrate + CoA + H(+)</text>
        <dbReference type="Rhea" id="RHEA:12929"/>
        <dbReference type="ChEBI" id="CHEBI:15377"/>
        <dbReference type="ChEBI" id="CHEBI:15378"/>
        <dbReference type="ChEBI" id="CHEBI:16810"/>
        <dbReference type="ChEBI" id="CHEBI:57287"/>
        <dbReference type="ChEBI" id="CHEBI:57288"/>
        <dbReference type="ChEBI" id="CHEBI:58884"/>
        <dbReference type="EC" id="2.3.3.14"/>
    </reaction>
</comment>
<dbReference type="Proteomes" id="UP000252554">
    <property type="component" value="Unassembled WGS sequence"/>
</dbReference>
<dbReference type="InterPro" id="IPR013785">
    <property type="entry name" value="Aldolase_TIM"/>
</dbReference>
<evidence type="ECO:0000256" key="4">
    <source>
        <dbReference type="ARBA" id="ARBA00020735"/>
    </source>
</evidence>
<dbReference type="Pfam" id="PF00682">
    <property type="entry name" value="HMGL-like"/>
    <property type="match status" value="1"/>
</dbReference>
<evidence type="ECO:0000313" key="9">
    <source>
        <dbReference type="Proteomes" id="UP000252554"/>
    </source>
</evidence>
<protein>
    <recommendedName>
        <fullName evidence="4">Homocitrate synthase</fullName>
        <ecNumber evidence="3">2.3.3.14</ecNumber>
    </recommendedName>
</protein>
<reference evidence="8 9" key="1">
    <citation type="submission" date="2018-06" db="EMBL/GenBank/DDBJ databases">
        <title>Whole genome sequencing of four bacterial strains from South Shetland trench revealing bio-synthetic gene clusters.</title>
        <authorList>
            <person name="Abdel-Mageed W.M."/>
            <person name="Lehri B."/>
            <person name="Jarmusch S.A."/>
            <person name="Miranda K."/>
            <person name="Goodfellow M."/>
            <person name="Jaspars M."/>
            <person name="Karlyshev A.V."/>
        </authorList>
    </citation>
    <scope>NUCLEOTIDE SEQUENCE [LARGE SCALE GENOMIC DNA]</scope>
    <source>
        <strain evidence="8 9">SST2</strain>
    </source>
</reference>
<keyword evidence="5" id="KW-0808">Transferase</keyword>
<evidence type="ECO:0000256" key="5">
    <source>
        <dbReference type="ARBA" id="ARBA00022679"/>
    </source>
</evidence>
<comment type="caution">
    <text evidence="8">The sequence shown here is derived from an EMBL/GenBank/DDBJ whole genome shotgun (WGS) entry which is preliminary data.</text>
</comment>
<dbReference type="Gene3D" id="3.20.20.70">
    <property type="entry name" value="Aldolase class I"/>
    <property type="match status" value="1"/>
</dbReference>
<dbReference type="PANTHER" id="PTHR42880">
    <property type="entry name" value="HOMOCITRATE SYNTHASE"/>
    <property type="match status" value="1"/>
</dbReference>
<evidence type="ECO:0000256" key="6">
    <source>
        <dbReference type="ARBA" id="ARBA00048019"/>
    </source>
</evidence>
<dbReference type="PANTHER" id="PTHR42880:SF1">
    <property type="entry name" value="ISOPROPYLMALATE_HOMOCITRATE_CITRAMALATE SYNTHASE FAMILY PROTEIN"/>
    <property type="match status" value="1"/>
</dbReference>
<evidence type="ECO:0000256" key="3">
    <source>
        <dbReference type="ARBA" id="ARBA00012974"/>
    </source>
</evidence>
<dbReference type="EC" id="2.3.3.14" evidence="3"/>
<evidence type="ECO:0000259" key="7">
    <source>
        <dbReference type="PROSITE" id="PS50991"/>
    </source>
</evidence>